<reference evidence="2" key="1">
    <citation type="journal article" date="2005" name="Environ. Microbiol.">
        <title>Genetic and functional properties of uncultivated thermophilic crenarchaeotes from a subsurface gold mine as revealed by analysis of genome fragments.</title>
        <authorList>
            <person name="Nunoura T."/>
            <person name="Hirayama H."/>
            <person name="Takami H."/>
            <person name="Oida H."/>
            <person name="Nishi S."/>
            <person name="Shimamura S."/>
            <person name="Suzuki Y."/>
            <person name="Inagaki F."/>
            <person name="Takai K."/>
            <person name="Nealson K.H."/>
            <person name="Horikoshi K."/>
        </authorList>
    </citation>
    <scope>NUCLEOTIDE SEQUENCE</scope>
</reference>
<keyword evidence="1" id="KW-0472">Membrane</keyword>
<keyword evidence="1" id="KW-0812">Transmembrane</keyword>
<dbReference type="EMBL" id="AP011705">
    <property type="protein sequence ID" value="BAL54971.1"/>
    <property type="molecule type" value="Genomic_DNA"/>
</dbReference>
<reference evidence="2" key="2">
    <citation type="journal article" date="2012" name="PLoS ONE">
        <title>A Deeply Branching Thermophilic Bacterium with an Ancient Acetyl-CoA Pathway Dominates a Subsurface Ecosystem.</title>
        <authorList>
            <person name="Takami H."/>
            <person name="Noguchi H."/>
            <person name="Takaki Y."/>
            <person name="Uchiyama I."/>
            <person name="Toyoda A."/>
            <person name="Nishi S."/>
            <person name="Chee G.-J."/>
            <person name="Arai W."/>
            <person name="Nunoura T."/>
            <person name="Itoh T."/>
            <person name="Hattori M."/>
            <person name="Takai K."/>
        </authorList>
    </citation>
    <scope>NUCLEOTIDE SEQUENCE</scope>
</reference>
<feature type="transmembrane region" description="Helical" evidence="1">
    <location>
        <begin position="27"/>
        <end position="43"/>
    </location>
</feature>
<evidence type="ECO:0000313" key="2">
    <source>
        <dbReference type="EMBL" id="BAL54971.1"/>
    </source>
</evidence>
<accession>H5SFN5</accession>
<keyword evidence="1" id="KW-1133">Transmembrane helix</keyword>
<name>H5SFN5_9CHLR</name>
<feature type="transmembrane region" description="Helical" evidence="1">
    <location>
        <begin position="50"/>
        <end position="68"/>
    </location>
</feature>
<protein>
    <submittedName>
        <fullName evidence="2">Uncharacterized protein</fullName>
    </submittedName>
</protein>
<dbReference type="AlphaFoldDB" id="H5SFN5"/>
<gene>
    <name evidence="2" type="ORF">HGMM_F22C05C17</name>
</gene>
<evidence type="ECO:0000256" key="1">
    <source>
        <dbReference type="SAM" id="Phobius"/>
    </source>
</evidence>
<proteinExistence type="predicted"/>
<feature type="transmembrane region" description="Helical" evidence="1">
    <location>
        <begin position="74"/>
        <end position="94"/>
    </location>
</feature>
<sequence length="157" mass="18016">MPSLRVFSVLWGTFCLSWGFFSSRLPLPGWGALILGLFSLLALRERWERFPRLAFLLAFSLAIFGVLGNGQGGWMMMGVLGYVTFYYISFRLATARRALWREGQQHARLGAVHGMTFLLATLFSWLEGSLSLIWYLAWASDFLALLYFSRREREKGE</sequence>
<organism evidence="2">
    <name type="scientific">uncultured Chloroflexota bacterium</name>
    <dbReference type="NCBI Taxonomy" id="166587"/>
    <lineage>
        <taxon>Bacteria</taxon>
        <taxon>Bacillati</taxon>
        <taxon>Chloroflexota</taxon>
        <taxon>environmental samples</taxon>
    </lineage>
</organism>